<keyword evidence="3 5" id="KW-0442">Lipid degradation</keyword>
<gene>
    <name evidence="8" type="ORF">SCODWIG_00305</name>
</gene>
<dbReference type="EC" id="3.1.1.5" evidence="6"/>
<evidence type="ECO:0000256" key="5">
    <source>
        <dbReference type="PROSITE-ProRule" id="PRU00555"/>
    </source>
</evidence>
<name>A0A376B240_9ASCO</name>
<evidence type="ECO:0000256" key="2">
    <source>
        <dbReference type="ARBA" id="ARBA00022801"/>
    </source>
</evidence>
<sequence length="725" mass="83920">MYHNNDFFYPHEEINAEEKDYINSRNSIHTQANILKFLKSLEIPDFSFYHFYFYPLFTDLYENTKIGSDRENQWKHALFDEKNYSKENSLYNLLGNQSNNYNAESNNINIGVAISGGGYRSMLTGAGVLLGMDRYGLLSCTNYITAVSGGSWLLTSLLLNDFNSIGNWNFKDSLLEGIPNIEISSSDDDTSLLKLLETGGEKREKDSNGIFHKRGFNDYIMFLKLKIDKLFGNKNKKKDNKLNEETPLFTYSNTTDINTLMKMMDKMNRFRKSVKFYNKIHDLVKPKKMAGFPLSFTDYWSKALMNRMTAQWDDSSVDKQQNIELTTVLSKSSRFLRYEIPLPIIVANCKNGLLRNAVFEFTPFEFGSWLKTFNMFANIKYLGSKVNPETWYGTECYNGFDNIGFITATSSSLFNILFSYIWKLTMNVSSDTHRAIKAIFAVFGINLLDNHVFSDDVESSAVSRPDYAIFKTNPFYKLNISSSFMADSLTKDESLYLVDGGEDTENLPIRPLLQPDRNLDIIFIVDSSSDRNNFPNGRNLYNIYKNFLMEENYRIIRPMSEYYKQSGDDEVQFVKILNIPKIPKTISLDGHNNTNLFAYNKTSIIFGCFIESYVTLPLNITRTNGTEFNYIDIKPQKYPPMLLYMPNNNISYASNKSTFKMSYSATEVKKMIENGENIFTQSFDANYKKCLGCFMIKRTYDNRAHIDKQKIPDFCNECYKEYCYN</sequence>
<evidence type="ECO:0000259" key="7">
    <source>
        <dbReference type="PROSITE" id="PS51210"/>
    </source>
</evidence>
<organism evidence="8 9">
    <name type="scientific">Saccharomycodes ludwigii</name>
    <dbReference type="NCBI Taxonomy" id="36035"/>
    <lineage>
        <taxon>Eukaryota</taxon>
        <taxon>Fungi</taxon>
        <taxon>Dikarya</taxon>
        <taxon>Ascomycota</taxon>
        <taxon>Saccharomycotina</taxon>
        <taxon>Saccharomycetes</taxon>
        <taxon>Saccharomycodales</taxon>
        <taxon>Saccharomycodaceae</taxon>
        <taxon>Saccharomycodes</taxon>
    </lineage>
</organism>
<evidence type="ECO:0000256" key="6">
    <source>
        <dbReference type="RuleBase" id="RU362103"/>
    </source>
</evidence>
<comment type="similarity">
    <text evidence="1 6">Belongs to the lysophospholipase family.</text>
</comment>
<dbReference type="InterPro" id="IPR002642">
    <property type="entry name" value="LysoPLipase_cat_dom"/>
</dbReference>
<dbReference type="GO" id="GO:0005783">
    <property type="term" value="C:endoplasmic reticulum"/>
    <property type="evidence" value="ECO:0007669"/>
    <property type="project" value="TreeGrafter"/>
</dbReference>
<dbReference type="EMBL" id="UFAJ01000023">
    <property type="protein sequence ID" value="SSD58544.1"/>
    <property type="molecule type" value="Genomic_DNA"/>
</dbReference>
<dbReference type="SUPFAM" id="SSF52151">
    <property type="entry name" value="FabD/lysophospholipase-like"/>
    <property type="match status" value="1"/>
</dbReference>
<dbReference type="GO" id="GO:0005829">
    <property type="term" value="C:cytosol"/>
    <property type="evidence" value="ECO:0007669"/>
    <property type="project" value="TreeGrafter"/>
</dbReference>
<dbReference type="Proteomes" id="UP000262825">
    <property type="component" value="Unassembled WGS sequence"/>
</dbReference>
<proteinExistence type="inferred from homology"/>
<dbReference type="InterPro" id="IPR016035">
    <property type="entry name" value="Acyl_Trfase/lysoPLipase"/>
</dbReference>
<dbReference type="AlphaFoldDB" id="A0A376B240"/>
<dbReference type="GO" id="GO:0005886">
    <property type="term" value="C:plasma membrane"/>
    <property type="evidence" value="ECO:0007669"/>
    <property type="project" value="TreeGrafter"/>
</dbReference>
<dbReference type="SMART" id="SM00022">
    <property type="entry name" value="PLAc"/>
    <property type="match status" value="1"/>
</dbReference>
<dbReference type="VEuPathDB" id="FungiDB:SCODWIG_00305"/>
<evidence type="ECO:0000256" key="3">
    <source>
        <dbReference type="ARBA" id="ARBA00022963"/>
    </source>
</evidence>
<dbReference type="PANTHER" id="PTHR10728">
    <property type="entry name" value="CYTOSOLIC PHOSPHOLIPASE A2"/>
    <property type="match status" value="1"/>
</dbReference>
<dbReference type="GO" id="GO:0004623">
    <property type="term" value="F:phospholipase A2 activity"/>
    <property type="evidence" value="ECO:0007669"/>
    <property type="project" value="TreeGrafter"/>
</dbReference>
<evidence type="ECO:0000256" key="1">
    <source>
        <dbReference type="ARBA" id="ARBA00008780"/>
    </source>
</evidence>
<dbReference type="GO" id="GO:0005576">
    <property type="term" value="C:extracellular region"/>
    <property type="evidence" value="ECO:0007669"/>
    <property type="project" value="TreeGrafter"/>
</dbReference>
<reference evidence="9" key="1">
    <citation type="submission" date="2018-06" db="EMBL/GenBank/DDBJ databases">
        <authorList>
            <person name="Guldener U."/>
        </authorList>
    </citation>
    <scope>NUCLEOTIDE SEQUENCE [LARGE SCALE GENOMIC DNA]</scope>
    <source>
        <strain evidence="9">UTAD17</strain>
    </source>
</reference>
<dbReference type="Gene3D" id="3.40.1090.10">
    <property type="entry name" value="Cytosolic phospholipase A2 catalytic domain"/>
    <property type="match status" value="2"/>
</dbReference>
<comment type="catalytic activity">
    <reaction evidence="6">
        <text>a 1-acyl-sn-glycero-3-phosphocholine + H2O = sn-glycerol 3-phosphocholine + a fatty acid + H(+)</text>
        <dbReference type="Rhea" id="RHEA:15177"/>
        <dbReference type="ChEBI" id="CHEBI:15377"/>
        <dbReference type="ChEBI" id="CHEBI:15378"/>
        <dbReference type="ChEBI" id="CHEBI:16870"/>
        <dbReference type="ChEBI" id="CHEBI:28868"/>
        <dbReference type="ChEBI" id="CHEBI:58168"/>
        <dbReference type="EC" id="3.1.1.5"/>
    </reaction>
</comment>
<keyword evidence="4 5" id="KW-0443">Lipid metabolism</keyword>
<evidence type="ECO:0000313" key="9">
    <source>
        <dbReference type="Proteomes" id="UP000262825"/>
    </source>
</evidence>
<feature type="domain" description="PLA2c" evidence="7">
    <location>
        <begin position="57"/>
        <end position="725"/>
    </location>
</feature>
<evidence type="ECO:0000313" key="8">
    <source>
        <dbReference type="EMBL" id="SSD58544.1"/>
    </source>
</evidence>
<dbReference type="Pfam" id="PF01735">
    <property type="entry name" value="PLA2_B"/>
    <property type="match status" value="3"/>
</dbReference>
<protein>
    <recommendedName>
        <fullName evidence="6">Lysophospholipase</fullName>
        <ecNumber evidence="6">3.1.1.5</ecNumber>
    </recommendedName>
</protein>
<evidence type="ECO:0000256" key="4">
    <source>
        <dbReference type="ARBA" id="ARBA00023098"/>
    </source>
</evidence>
<dbReference type="PROSITE" id="PS51210">
    <property type="entry name" value="PLA2C"/>
    <property type="match status" value="1"/>
</dbReference>
<dbReference type="GO" id="GO:0004622">
    <property type="term" value="F:phosphatidylcholine lysophospholipase activity"/>
    <property type="evidence" value="ECO:0007669"/>
    <property type="project" value="UniProtKB-EC"/>
</dbReference>
<keyword evidence="2 5" id="KW-0378">Hydrolase</keyword>
<accession>A0A376B240</accession>
<keyword evidence="9" id="KW-1185">Reference proteome</keyword>
<dbReference type="GO" id="GO:0046475">
    <property type="term" value="P:glycerophospholipid catabolic process"/>
    <property type="evidence" value="ECO:0007669"/>
    <property type="project" value="TreeGrafter"/>
</dbReference>
<dbReference type="PANTHER" id="PTHR10728:SF56">
    <property type="entry name" value="MEIOTIC PHOSPHOLIPASE SPO1-RELATED"/>
    <property type="match status" value="1"/>
</dbReference>